<feature type="chain" id="PRO_5046192602" evidence="1">
    <location>
        <begin position="29"/>
        <end position="259"/>
    </location>
</feature>
<dbReference type="PANTHER" id="PTHR43546:SF3">
    <property type="entry name" value="UPF0173 METAL-DEPENDENT HYDROLASE MJ1163"/>
    <property type="match status" value="1"/>
</dbReference>
<reference evidence="2" key="1">
    <citation type="submission" date="2022-10" db="EMBL/GenBank/DDBJ databases">
        <title>Hoeflea sp. G2-23, isolated from marine algae.</title>
        <authorList>
            <person name="Kristyanto S."/>
            <person name="Kim J.M."/>
            <person name="Jeon C.O."/>
        </authorList>
    </citation>
    <scope>NUCLEOTIDE SEQUENCE</scope>
    <source>
        <strain evidence="2">G2-23</strain>
    </source>
</reference>
<protein>
    <submittedName>
        <fullName evidence="2">MBL fold metallo-hydrolase</fullName>
    </submittedName>
</protein>
<gene>
    <name evidence="2" type="ORF">OEG84_21590</name>
</gene>
<dbReference type="Proteomes" id="UP001073227">
    <property type="component" value="Unassembled WGS sequence"/>
</dbReference>
<comment type="caution">
    <text evidence="2">The sequence shown here is derived from an EMBL/GenBank/DDBJ whole genome shotgun (WGS) entry which is preliminary data.</text>
</comment>
<keyword evidence="3" id="KW-1185">Reference proteome</keyword>
<dbReference type="PROSITE" id="PS51318">
    <property type="entry name" value="TAT"/>
    <property type="match status" value="1"/>
</dbReference>
<evidence type="ECO:0000313" key="2">
    <source>
        <dbReference type="EMBL" id="MCY0150226.1"/>
    </source>
</evidence>
<dbReference type="InterPro" id="IPR050114">
    <property type="entry name" value="UPF0173_UPF0282_UlaG_hydrolase"/>
</dbReference>
<proteinExistence type="predicted"/>
<dbReference type="EMBL" id="JAOVZR010000001">
    <property type="protein sequence ID" value="MCY0150226.1"/>
    <property type="molecule type" value="Genomic_DNA"/>
</dbReference>
<name>A0ABT3ZEY9_9HYPH</name>
<sequence length="259" mass="27993">MTLTRRTFIHTAAAVSGAVLILPYSARAATGDSDMFATGAGDITVHPVAHASFVLETPLGVIYGDPVGDAEQYADLPRPDLILITHEHGDHFNVDTLNALLGESTDLITNPAVHAMLPEAMQAKATQIGNGDSTDWKGLKIDAIAAYNTTEERKNFHPEGRDNGYVLSFEGFRIYISGDTEDTPEMKALENIDLAFLCMNLPFTMNITQAAGAVSAFKPKVVYPYHYRGRDGGTQDPAEFAKLVGDAAEVKMGEWYSPA</sequence>
<organism evidence="2 3">
    <name type="scientific">Hoeflea algicola</name>
    <dbReference type="NCBI Taxonomy" id="2983763"/>
    <lineage>
        <taxon>Bacteria</taxon>
        <taxon>Pseudomonadati</taxon>
        <taxon>Pseudomonadota</taxon>
        <taxon>Alphaproteobacteria</taxon>
        <taxon>Hyphomicrobiales</taxon>
        <taxon>Rhizobiaceae</taxon>
        <taxon>Hoeflea</taxon>
    </lineage>
</organism>
<feature type="signal peptide" evidence="1">
    <location>
        <begin position="1"/>
        <end position="28"/>
    </location>
</feature>
<dbReference type="InterPro" id="IPR036866">
    <property type="entry name" value="RibonucZ/Hydroxyglut_hydro"/>
</dbReference>
<dbReference type="RefSeq" id="WP_267655661.1">
    <property type="nucleotide sequence ID" value="NZ_JAOVZR010000001.1"/>
</dbReference>
<evidence type="ECO:0000313" key="3">
    <source>
        <dbReference type="Proteomes" id="UP001073227"/>
    </source>
</evidence>
<keyword evidence="1" id="KW-0732">Signal</keyword>
<dbReference type="Gene3D" id="3.60.15.10">
    <property type="entry name" value="Ribonuclease Z/Hydroxyacylglutathione hydrolase-like"/>
    <property type="match status" value="1"/>
</dbReference>
<dbReference type="SUPFAM" id="SSF56281">
    <property type="entry name" value="Metallo-hydrolase/oxidoreductase"/>
    <property type="match status" value="1"/>
</dbReference>
<dbReference type="InterPro" id="IPR006311">
    <property type="entry name" value="TAT_signal"/>
</dbReference>
<evidence type="ECO:0000256" key="1">
    <source>
        <dbReference type="SAM" id="SignalP"/>
    </source>
</evidence>
<dbReference type="PANTHER" id="PTHR43546">
    <property type="entry name" value="UPF0173 METAL-DEPENDENT HYDROLASE MJ1163-RELATED"/>
    <property type="match status" value="1"/>
</dbReference>
<dbReference type="Pfam" id="PF13483">
    <property type="entry name" value="Lactamase_B_3"/>
    <property type="match status" value="1"/>
</dbReference>
<accession>A0ABT3ZEY9</accession>